<dbReference type="Proteomes" id="UP000290439">
    <property type="component" value="Chromosome"/>
</dbReference>
<evidence type="ECO:0000313" key="3">
    <source>
        <dbReference type="Proteomes" id="UP000290439"/>
    </source>
</evidence>
<evidence type="ECO:0000256" key="1">
    <source>
        <dbReference type="SAM" id="Phobius"/>
    </source>
</evidence>
<keyword evidence="1" id="KW-1133">Transmembrane helix</keyword>
<accession>A0A4U8W0U1</accession>
<feature type="transmembrane region" description="Helical" evidence="1">
    <location>
        <begin position="36"/>
        <end position="61"/>
    </location>
</feature>
<keyword evidence="1" id="KW-0472">Membrane</keyword>
<sequence>MVGVEVLEWHDDEAPAEAAGPRPWHPLTRIAFRFCFAYFGLFCLLFAQITFAFTGIAGQWLPERAVMWQMDLLSPVLEWVGREVFGIDAVLHEDSGSGDQAIIWVMVFCILVVAVAATLVWSILDRRRPGYPRLSAWFCTVIRLCLAGQMLFYGIAKAIPTQMPEPPLTALLQPYGDFSITSVLWLQVGSSPAYQVLLGIAEMLAGLLLFWPRTATLGAMLSVVSMAQVFVLNMTFDVPVKILSFHLLLLSLLLLAPQARRLADMLILERPAQPATQPRLFDSAKANRIAALVQVLIGIWMLVGVVDTGWRSWEEFGGGREKSPLYGIWAVSEFSTAGQPVPPLLTDENRWQRAVFEDPGVMFIQRMDGALTPVSATIDAEAHTLTLTAPPSPDTPPAPIATFTVDRPAPEQLRLTGELNGTPTSIVLDQMDLAAFPLRGGGFRWVQEYPDFR</sequence>
<dbReference type="EMBL" id="LR215973">
    <property type="protein sequence ID" value="VFA98715.1"/>
    <property type="molecule type" value="Genomic_DNA"/>
</dbReference>
<keyword evidence="1" id="KW-0812">Transmembrane</keyword>
<dbReference type="RefSeq" id="WP_130917237.1">
    <property type="nucleotide sequence ID" value="NZ_LR215973.1"/>
</dbReference>
<feature type="transmembrane region" description="Helical" evidence="1">
    <location>
        <begin position="217"/>
        <end position="236"/>
    </location>
</feature>
<name>A0A4U8W0U1_9NOCA</name>
<proteinExistence type="predicted"/>
<dbReference type="AlphaFoldDB" id="A0A4U8W0U1"/>
<evidence type="ECO:0008006" key="4">
    <source>
        <dbReference type="Google" id="ProtNLM"/>
    </source>
</evidence>
<feature type="transmembrane region" description="Helical" evidence="1">
    <location>
        <begin position="192"/>
        <end position="210"/>
    </location>
</feature>
<evidence type="ECO:0000313" key="2">
    <source>
        <dbReference type="EMBL" id="VFA98715.1"/>
    </source>
</evidence>
<organism evidence="2 3">
    <name type="scientific">Nocardia cyriacigeorgica</name>
    <dbReference type="NCBI Taxonomy" id="135487"/>
    <lineage>
        <taxon>Bacteria</taxon>
        <taxon>Bacillati</taxon>
        <taxon>Actinomycetota</taxon>
        <taxon>Actinomycetes</taxon>
        <taxon>Mycobacteriales</taxon>
        <taxon>Nocardiaceae</taxon>
        <taxon>Nocardia</taxon>
    </lineage>
</organism>
<reference evidence="2 3" key="1">
    <citation type="submission" date="2019-02" db="EMBL/GenBank/DDBJ databases">
        <authorList>
            <consortium name="Pathogen Informatics"/>
        </authorList>
    </citation>
    <scope>NUCLEOTIDE SEQUENCE [LARGE SCALE GENOMIC DNA]</scope>
    <source>
        <strain evidence="2 3">3012STDY6756504</strain>
    </source>
</reference>
<gene>
    <name evidence="2" type="ORF">NCTC10797_02491</name>
</gene>
<protein>
    <recommendedName>
        <fullName evidence="4">DoxX family protein</fullName>
    </recommendedName>
</protein>
<feature type="transmembrane region" description="Helical" evidence="1">
    <location>
        <begin position="101"/>
        <end position="124"/>
    </location>
</feature>
<feature type="transmembrane region" description="Helical" evidence="1">
    <location>
        <begin position="136"/>
        <end position="156"/>
    </location>
</feature>